<dbReference type="Proteomes" id="UP000001364">
    <property type="component" value="Chromosome"/>
</dbReference>
<dbReference type="RefSeq" id="WP_010921051.1">
    <property type="nucleotide sequence ID" value="NC_011916.1"/>
</dbReference>
<proteinExistence type="predicted"/>
<reference evidence="1 2" key="1">
    <citation type="journal article" date="2010" name="J. Bacteriol.">
        <title>The genetic basis of laboratory adaptation in Caulobacter crescentus.</title>
        <authorList>
            <person name="Marks M.E."/>
            <person name="Castro-Rojas C.M."/>
            <person name="Teiling C."/>
            <person name="Du L."/>
            <person name="Kapatral V."/>
            <person name="Walunas T.L."/>
            <person name="Crosson S."/>
        </authorList>
    </citation>
    <scope>NUCLEOTIDE SEQUENCE [LARGE SCALE GENOMIC DNA]</scope>
    <source>
        <strain evidence="2">NA1000 / CB15N</strain>
    </source>
</reference>
<dbReference type="OrthoDB" id="7204693at2"/>
<dbReference type="HOGENOM" id="CLU_164745_1_0_5"/>
<dbReference type="SMR" id="A0A0H3CBB1"/>
<name>A0A0H3CBB1_CAUVN</name>
<dbReference type="KEGG" id="ccs:CCNA_03325"/>
<dbReference type="GeneID" id="7330349"/>
<keyword evidence="2" id="KW-1185">Reference proteome</keyword>
<evidence type="ECO:0000313" key="1">
    <source>
        <dbReference type="EMBL" id="ACL96789.1"/>
    </source>
</evidence>
<dbReference type="PATRIC" id="fig|565050.3.peg.3241"/>
<gene>
    <name evidence="1" type="ordered locus">CCNA_03325</name>
</gene>
<evidence type="ECO:0000313" key="2">
    <source>
        <dbReference type="Proteomes" id="UP000001364"/>
    </source>
</evidence>
<sequence>MEKVFVAKRVANKLFATEAAVDAAVAEVSEMMAELMQARKDLNLSATFGHDVSVKVAEAMQALVAARTAMVDVHGQLDETRLRLGVRTRMGGSLKPIEETTRGLKEVG</sequence>
<accession>A0A0H3CBB1</accession>
<dbReference type="EMBL" id="CP001340">
    <property type="protein sequence ID" value="ACL96789.1"/>
    <property type="molecule type" value="Genomic_DNA"/>
</dbReference>
<organism evidence="1 2">
    <name type="scientific">Caulobacter vibrioides (strain NA1000 / CB15N)</name>
    <name type="common">Caulobacter crescentus</name>
    <dbReference type="NCBI Taxonomy" id="565050"/>
    <lineage>
        <taxon>Bacteria</taxon>
        <taxon>Pseudomonadati</taxon>
        <taxon>Pseudomonadota</taxon>
        <taxon>Alphaproteobacteria</taxon>
        <taxon>Caulobacterales</taxon>
        <taxon>Caulobacteraceae</taxon>
        <taxon>Caulobacter</taxon>
    </lineage>
</organism>
<dbReference type="AlphaFoldDB" id="A0A0H3CBB1"/>
<dbReference type="RefSeq" id="YP_002518697.1">
    <property type="nucleotide sequence ID" value="NC_011916.1"/>
</dbReference>
<protein>
    <submittedName>
        <fullName evidence="1">Uncharacterized protein</fullName>
    </submittedName>
</protein>